<dbReference type="GO" id="GO:0005525">
    <property type="term" value="F:GTP binding"/>
    <property type="evidence" value="ECO:0007669"/>
    <property type="project" value="UniProtKB-KW"/>
</dbReference>
<feature type="region of interest" description="Disordered" evidence="2">
    <location>
        <begin position="1"/>
        <end position="26"/>
    </location>
</feature>
<feature type="domain" description="Septin-type G" evidence="3">
    <location>
        <begin position="190"/>
        <end position="468"/>
    </location>
</feature>
<dbReference type="EMBL" id="SRPY01000324">
    <property type="protein sequence ID" value="KAG5925919.1"/>
    <property type="molecule type" value="Genomic_DNA"/>
</dbReference>
<evidence type="ECO:0000256" key="2">
    <source>
        <dbReference type="SAM" id="MobiDB-lite"/>
    </source>
</evidence>
<feature type="region of interest" description="Disordered" evidence="2">
    <location>
        <begin position="64"/>
        <end position="161"/>
    </location>
</feature>
<protein>
    <recommendedName>
        <fullName evidence="3">Septin-type G domain-containing protein</fullName>
    </recommendedName>
</protein>
<dbReference type="PROSITE" id="PS51719">
    <property type="entry name" value="G_SEPTIN"/>
    <property type="match status" value="1"/>
</dbReference>
<dbReference type="InterPro" id="IPR027417">
    <property type="entry name" value="P-loop_NTPase"/>
</dbReference>
<name>A0A8K0NL97_9HYPO</name>
<feature type="compositionally biased region" description="Polar residues" evidence="2">
    <location>
        <begin position="142"/>
        <end position="161"/>
    </location>
</feature>
<feature type="compositionally biased region" description="Basic and acidic residues" evidence="2">
    <location>
        <begin position="609"/>
        <end position="631"/>
    </location>
</feature>
<comment type="caution">
    <text evidence="4">The sequence shown here is derived from an EMBL/GenBank/DDBJ whole genome shotgun (WGS) entry which is preliminary data.</text>
</comment>
<dbReference type="InterPro" id="IPR030379">
    <property type="entry name" value="G_SEPTIN_dom"/>
</dbReference>
<dbReference type="OrthoDB" id="4150765at2759"/>
<feature type="compositionally biased region" description="Low complexity" evidence="2">
    <location>
        <begin position="114"/>
        <end position="132"/>
    </location>
</feature>
<dbReference type="Pfam" id="PF00735">
    <property type="entry name" value="Septin"/>
    <property type="match status" value="1"/>
</dbReference>
<keyword evidence="5" id="KW-1185">Reference proteome</keyword>
<dbReference type="Proteomes" id="UP000811619">
    <property type="component" value="Unassembled WGS sequence"/>
</dbReference>
<evidence type="ECO:0000259" key="3">
    <source>
        <dbReference type="PROSITE" id="PS51719"/>
    </source>
</evidence>
<proteinExistence type="inferred from homology"/>
<dbReference type="AlphaFoldDB" id="A0A8K0NL97"/>
<keyword evidence="1" id="KW-0342">GTP-binding</keyword>
<reference evidence="4" key="1">
    <citation type="journal article" date="2020" name="bioRxiv">
        <title>Whole genome comparisons of ergot fungi reveals the divergence and evolution of species within the genus Claviceps are the result of varying mechanisms driving genome evolution and host range expansion.</title>
        <authorList>
            <person name="Wyka S.A."/>
            <person name="Mondo S.J."/>
            <person name="Liu M."/>
            <person name="Dettman J."/>
            <person name="Nalam V."/>
            <person name="Broders K.D."/>
        </authorList>
    </citation>
    <scope>NUCLEOTIDE SEQUENCE</scope>
    <source>
        <strain evidence="4">CCC 489</strain>
    </source>
</reference>
<keyword evidence="1" id="KW-0547">Nucleotide-binding</keyword>
<evidence type="ECO:0000256" key="1">
    <source>
        <dbReference type="RuleBase" id="RU004560"/>
    </source>
</evidence>
<dbReference type="Gene3D" id="3.40.50.300">
    <property type="entry name" value="P-loop containing nucleotide triphosphate hydrolases"/>
    <property type="match status" value="1"/>
</dbReference>
<evidence type="ECO:0000313" key="4">
    <source>
        <dbReference type="EMBL" id="KAG5925919.1"/>
    </source>
</evidence>
<gene>
    <name evidence="4" type="ORF">E4U42_003826</name>
</gene>
<comment type="similarity">
    <text evidence="1">Belongs to the TRAFAC class TrmE-Era-EngA-EngB-Septin-like GTPase superfamily. Septin GTPase family.</text>
</comment>
<evidence type="ECO:0000313" key="5">
    <source>
        <dbReference type="Proteomes" id="UP000811619"/>
    </source>
</evidence>
<accession>A0A8K0NL97</accession>
<sequence>MRSAHAAVDGSCSPSRPHHDALDTTSQVTPVAPLACFITTESALYRPQDPREQDDSNANVRPQLRKQHECSMAQESAACGSGSGVRQPRSTAPSASRRTKHEVSPSSKPLVTALSSPDSIGSIPSSPGDLSSFTMSEGPPSVSASFSELPRSQSPGLSHTLTSATASAPQLVMPSLTVPRRRSFSETGRSLGKLKILVTGHAGIGKGSLILAIAQSCTHIVHMDSIDSPSKSTMRTTYASTRPKPWWRTHHGQGLAPHRRRASLPDEVLDRNICFVDCDAHSDGNGASFPAVQYVETQLAHLLHSPVDDISLTALLSGGTEPNVDVALYLLPFTGPSALDIQCMKNLQVKTNVIPLLALADTLPIDRLASAKSDISQKLKVEDVDCFAFSMPDADLDHPFVYAVSSATRPDYDTLDASILMASDYQPPLFCTDLDSLITDVMSVDGSAWLRHSAASKAVNWLRQRGHGNSFASNALTYMQPYSRPSPPKMRLMDIHSNKRYWDRMDVCDWAEALRQSLCVERFDLLQRPPPVRMLDEHCSLVRTDCGRPRLRRHRRPAGVFISSNQDPLGLLELASRVQFGGKLTLEMLSTFVIISINKPKSRQGVPRESGERADKSGKDRQIDDSSKHHI</sequence>
<dbReference type="PANTHER" id="PTHR18884">
    <property type="entry name" value="SEPTIN"/>
    <property type="match status" value="1"/>
</dbReference>
<organism evidence="4 5">
    <name type="scientific">Claviceps africana</name>
    <dbReference type="NCBI Taxonomy" id="83212"/>
    <lineage>
        <taxon>Eukaryota</taxon>
        <taxon>Fungi</taxon>
        <taxon>Dikarya</taxon>
        <taxon>Ascomycota</taxon>
        <taxon>Pezizomycotina</taxon>
        <taxon>Sordariomycetes</taxon>
        <taxon>Hypocreomycetidae</taxon>
        <taxon>Hypocreales</taxon>
        <taxon>Clavicipitaceae</taxon>
        <taxon>Claviceps</taxon>
    </lineage>
</organism>
<feature type="region of interest" description="Disordered" evidence="2">
    <location>
        <begin position="601"/>
        <end position="631"/>
    </location>
</feature>